<feature type="transmembrane region" description="Helical" evidence="1">
    <location>
        <begin position="907"/>
        <end position="927"/>
    </location>
</feature>
<feature type="transmembrane region" description="Helical" evidence="1">
    <location>
        <begin position="402"/>
        <end position="426"/>
    </location>
</feature>
<dbReference type="Pfam" id="PF00873">
    <property type="entry name" value="ACR_tran"/>
    <property type="match status" value="1"/>
</dbReference>
<dbReference type="SUPFAM" id="SSF82866">
    <property type="entry name" value="Multidrug efflux transporter AcrB transmembrane domain"/>
    <property type="match status" value="2"/>
</dbReference>
<dbReference type="Gene3D" id="3.30.70.1320">
    <property type="entry name" value="Multidrug efflux transporter AcrB pore domain like"/>
    <property type="match status" value="1"/>
</dbReference>
<dbReference type="RefSeq" id="WP_008292709.1">
    <property type="nucleotide sequence ID" value="NZ_CM002299.1"/>
</dbReference>
<feature type="transmembrane region" description="Helical" evidence="1">
    <location>
        <begin position="1010"/>
        <end position="1036"/>
    </location>
</feature>
<dbReference type="AlphaFoldDB" id="A4ACY5"/>
<dbReference type="PANTHER" id="PTHR32063">
    <property type="match status" value="1"/>
</dbReference>
<dbReference type="Gene3D" id="3.30.70.1430">
    <property type="entry name" value="Multidrug efflux transporter AcrB pore domain"/>
    <property type="match status" value="2"/>
</dbReference>
<dbReference type="SUPFAM" id="SSF82714">
    <property type="entry name" value="Multidrug efflux transporter AcrB TolC docking domain, DN and DC subdomains"/>
    <property type="match status" value="2"/>
</dbReference>
<dbReference type="Gene3D" id="1.20.1640.10">
    <property type="entry name" value="Multidrug efflux transporter AcrB transmembrane domain"/>
    <property type="match status" value="2"/>
</dbReference>
<dbReference type="GO" id="GO:0042910">
    <property type="term" value="F:xenobiotic transmembrane transporter activity"/>
    <property type="evidence" value="ECO:0007669"/>
    <property type="project" value="TreeGrafter"/>
</dbReference>
<name>A4ACY5_9GAMM</name>
<reference evidence="2 3" key="2">
    <citation type="journal article" date="2009" name="PLoS ONE">
        <title>The photosynthetic apparatus and its regulation in the aerobic gammaproteobacterium Congregibacter litoralis gen. nov., sp. nov.</title>
        <authorList>
            <person name="Spring S."/>
            <person name="Lunsdorf H."/>
            <person name="Fuchs B.M."/>
            <person name="Tindall B.J."/>
        </authorList>
    </citation>
    <scope>NUCLEOTIDE SEQUENCE [LARGE SCALE GENOMIC DNA]</scope>
    <source>
        <strain evidence="2">KT71</strain>
    </source>
</reference>
<comment type="caution">
    <text evidence="2">The sequence shown here is derived from an EMBL/GenBank/DDBJ whole genome shotgun (WGS) entry which is preliminary data.</text>
</comment>
<dbReference type="PANTHER" id="PTHR32063:SF33">
    <property type="entry name" value="RND SUPERFAMILY EFFLUX PUMP PERMEASE COMPONENT"/>
    <property type="match status" value="1"/>
</dbReference>
<evidence type="ECO:0000256" key="1">
    <source>
        <dbReference type="SAM" id="Phobius"/>
    </source>
</evidence>
<dbReference type="EMBL" id="AAOA02000002">
    <property type="protein sequence ID" value="EAQ96176.2"/>
    <property type="molecule type" value="Genomic_DNA"/>
</dbReference>
<dbReference type="HOGENOM" id="CLU_002755_1_2_6"/>
<feature type="transmembrane region" description="Helical" evidence="1">
    <location>
        <begin position="547"/>
        <end position="569"/>
    </location>
</feature>
<dbReference type="InterPro" id="IPR001036">
    <property type="entry name" value="Acrflvin-R"/>
</dbReference>
<evidence type="ECO:0000313" key="3">
    <source>
        <dbReference type="Proteomes" id="UP000019205"/>
    </source>
</evidence>
<protein>
    <submittedName>
        <fullName evidence="2">Cation/multidrug efflux pump</fullName>
    </submittedName>
</protein>
<gene>
    <name evidence="2" type="ORF">KT71_18961</name>
</gene>
<dbReference type="PRINTS" id="PR00702">
    <property type="entry name" value="ACRIFLAVINRP"/>
</dbReference>
<feature type="transmembrane region" description="Helical" evidence="1">
    <location>
        <begin position="478"/>
        <end position="497"/>
    </location>
</feature>
<evidence type="ECO:0000313" key="2">
    <source>
        <dbReference type="EMBL" id="EAQ96176.2"/>
    </source>
</evidence>
<feature type="transmembrane region" description="Helical" evidence="1">
    <location>
        <begin position="357"/>
        <end position="390"/>
    </location>
</feature>
<dbReference type="Proteomes" id="UP000019205">
    <property type="component" value="Chromosome"/>
</dbReference>
<keyword evidence="1" id="KW-0472">Membrane</keyword>
<organism evidence="2 3">
    <name type="scientific">Congregibacter litoralis KT71</name>
    <dbReference type="NCBI Taxonomy" id="314285"/>
    <lineage>
        <taxon>Bacteria</taxon>
        <taxon>Pseudomonadati</taxon>
        <taxon>Pseudomonadota</taxon>
        <taxon>Gammaproteobacteria</taxon>
        <taxon>Cellvibrionales</taxon>
        <taxon>Halieaceae</taxon>
        <taxon>Congregibacter</taxon>
    </lineage>
</organism>
<dbReference type="GO" id="GO:0005886">
    <property type="term" value="C:plasma membrane"/>
    <property type="evidence" value="ECO:0007669"/>
    <property type="project" value="TreeGrafter"/>
</dbReference>
<accession>A4ACY5</accession>
<dbReference type="STRING" id="314285.KT71_18961"/>
<feature type="transmembrane region" description="Helical" evidence="1">
    <location>
        <begin position="446"/>
        <end position="466"/>
    </location>
</feature>
<feature type="transmembrane region" description="Helical" evidence="1">
    <location>
        <begin position="933"/>
        <end position="958"/>
    </location>
</feature>
<dbReference type="Gene3D" id="3.30.2090.10">
    <property type="entry name" value="Multidrug efflux transporter AcrB TolC docking domain, DN and DC subdomains"/>
    <property type="match status" value="2"/>
</dbReference>
<keyword evidence="1" id="KW-0812">Transmembrane</keyword>
<feature type="transmembrane region" description="Helical" evidence="1">
    <location>
        <begin position="881"/>
        <end position="900"/>
    </location>
</feature>
<sequence>MTDGDLDTTAYSAPDPALTGPIAWMARNPVAANLLLVIVVIAGLFAISTLDKEVFPTFPTETFTVTVPYPGSSPEEVERGIVLRVEEAIRDIVGIKEIRSEAREGVGIVTVVMEAGSDMSKAVGLAKVRVDGIASFPGDSEKPIVEEIESSSRAIRLSLFGDIEPRKFKELSEQIREDILDLGGISELTIEGERDYEISIELSDEKLRRYGLTFDMVVAAVQAGSQDLPGGLLRTDSGAITLRSSSQAYRGRDFEELSLISRADGTRIRVGDVATVRDGFAEQPVLSLVDGKPALTFTIDRVGDQNVLGITESIRDYVERKQAELPEGVRLQAWGDASRILSGRIDLMLRNAAQGGILVVIALALFLDLSLAFWVVLGLPFAVLGCLAALEIFGLPVSINVLSVFGFILVLGLLVDDAIVTAESAYARLERDGEGLKSVVGGVHRVATATIFGALTTAVAFGPSLFLTEGFARIMSHIGWVVILCVIFSLIETKLVLPAHLRHIRVPQPGDEMGFFRGVQQRVAQSLMNFARGPYRRALGLAVSYRYTTLAIFFAGLIVCLALVPSGILRVTFFPSVPSDNIGVTLDMPQGTPWQKTHEYARRIESAAQAMNERFKAQDAQGRDVIRTLLVLSESDTQARVIVDLIVSEERDIDSVVLGKWLREELGPLPGVRSFRIDAAAGPGGSPIDIQLEGDDLEQLRQAASELKLSLARVDGVRDIRDSFNAGGRELDISVTPEGEALGLGDVDLARQIRQAFFGAEVQRVQRGRDEVRVYVRLPQRDRTQLDSLQSLWISLPNGGRAPFSVVGRVREQTSLSVINRIDLSRVVNVRADVDKAQTSSSDVMALAESSMLPEILARHPLVRYSVAGEVDEQRKTSDGLLYGGILVMLLIYAALAIPLKSYLEPLLIMSIIPFGVTGALLGHLILGMDVSILSAIGIIGLIGVVVNDSLVMVDFINHYIEEGYDWKSAVLEAGPTRFRAVILTSLTTFIGLLPIQLETSIQAQFVKPMATSVAFGIFFSTAVTLFLIPTLYYVGQDIRRAFGGKEALPAEA</sequence>
<keyword evidence="3" id="KW-1185">Reference proteome</keyword>
<dbReference type="Gene3D" id="3.30.70.1440">
    <property type="entry name" value="Multidrug efflux transporter AcrB pore domain"/>
    <property type="match status" value="1"/>
</dbReference>
<feature type="transmembrane region" description="Helical" evidence="1">
    <location>
        <begin position="979"/>
        <end position="998"/>
    </location>
</feature>
<proteinExistence type="predicted"/>
<keyword evidence="1" id="KW-1133">Transmembrane helix</keyword>
<reference evidence="2 3" key="1">
    <citation type="journal article" date="2007" name="Proc. Natl. Acad. Sci. U.S.A.">
        <title>Characterization of a marine gammaproteobacterium capable of aerobic anoxygenic photosynthesis.</title>
        <authorList>
            <person name="Fuchs B.M."/>
            <person name="Spring S."/>
            <person name="Teeling H."/>
            <person name="Quast C."/>
            <person name="Wulf J."/>
            <person name="Schattenhofer M."/>
            <person name="Yan S."/>
            <person name="Ferriera S."/>
            <person name="Johnson J."/>
            <person name="Glockner F.O."/>
            <person name="Amann R."/>
        </authorList>
    </citation>
    <scope>NUCLEOTIDE SEQUENCE [LARGE SCALE GENOMIC DNA]</scope>
    <source>
        <strain evidence="2">KT71</strain>
    </source>
</reference>
<dbReference type="eggNOG" id="COG0841">
    <property type="taxonomic scope" value="Bacteria"/>
</dbReference>
<dbReference type="SUPFAM" id="SSF82693">
    <property type="entry name" value="Multidrug efflux transporter AcrB pore domain, PN1, PN2, PC1 and PC2 subdomains"/>
    <property type="match status" value="1"/>
</dbReference>
<dbReference type="InterPro" id="IPR027463">
    <property type="entry name" value="AcrB_DN_DC_subdom"/>
</dbReference>
<feature type="transmembrane region" description="Helical" evidence="1">
    <location>
        <begin position="30"/>
        <end position="50"/>
    </location>
</feature>